<keyword evidence="3" id="KW-1185">Reference proteome</keyword>
<protein>
    <submittedName>
        <fullName evidence="2">Uncharacterized protein</fullName>
    </submittedName>
</protein>
<feature type="region of interest" description="Disordered" evidence="1">
    <location>
        <begin position="91"/>
        <end position="125"/>
    </location>
</feature>
<dbReference type="Proteomes" id="UP000309676">
    <property type="component" value="Unassembled WGS sequence"/>
</dbReference>
<accession>A0A5R9G9S1</accession>
<name>A0A5R9G9S1_9BACL</name>
<reference evidence="2 3" key="1">
    <citation type="submission" date="2019-05" db="EMBL/GenBank/DDBJ databases">
        <authorList>
            <person name="Narsing Rao M.P."/>
            <person name="Li W.J."/>
        </authorList>
    </citation>
    <scope>NUCLEOTIDE SEQUENCE [LARGE SCALE GENOMIC DNA]</scope>
    <source>
        <strain evidence="2 3">SYSU_K30003</strain>
    </source>
</reference>
<dbReference type="EMBL" id="VCIW01000011">
    <property type="protein sequence ID" value="TLS51106.1"/>
    <property type="molecule type" value="Genomic_DNA"/>
</dbReference>
<gene>
    <name evidence="2" type="ORF">FE782_17110</name>
</gene>
<comment type="caution">
    <text evidence="2">The sequence shown here is derived from an EMBL/GenBank/DDBJ whole genome shotgun (WGS) entry which is preliminary data.</text>
</comment>
<evidence type="ECO:0000313" key="3">
    <source>
        <dbReference type="Proteomes" id="UP000309676"/>
    </source>
</evidence>
<dbReference type="RefSeq" id="WP_138195458.1">
    <property type="nucleotide sequence ID" value="NZ_VCIW01000011.1"/>
</dbReference>
<evidence type="ECO:0000313" key="2">
    <source>
        <dbReference type="EMBL" id="TLS51106.1"/>
    </source>
</evidence>
<dbReference type="AlphaFoldDB" id="A0A5R9G9S1"/>
<organism evidence="2 3">
    <name type="scientific">Paenibacillus antri</name>
    <dbReference type="NCBI Taxonomy" id="2582848"/>
    <lineage>
        <taxon>Bacteria</taxon>
        <taxon>Bacillati</taxon>
        <taxon>Bacillota</taxon>
        <taxon>Bacilli</taxon>
        <taxon>Bacillales</taxon>
        <taxon>Paenibacillaceae</taxon>
        <taxon>Paenibacillus</taxon>
    </lineage>
</organism>
<evidence type="ECO:0000256" key="1">
    <source>
        <dbReference type="SAM" id="MobiDB-lite"/>
    </source>
</evidence>
<sequence length="125" mass="13907">MIRDVLTEAELRALLGESGDFQDGTGMNASTWDVDDRKLLHALVRNQLRLLHMIEEMQAELRMLKAAAMPPSGAGRQLAAALEPLPLPFMKQSAAAGRGDDEAEQDNAPSAEASRKERYKRRSFW</sequence>
<proteinExistence type="predicted"/>